<evidence type="ECO:0000313" key="4">
    <source>
        <dbReference type="Proteomes" id="UP000317494"/>
    </source>
</evidence>
<dbReference type="Proteomes" id="UP000317494">
    <property type="component" value="Unassembled WGS sequence"/>
</dbReference>
<protein>
    <recommendedName>
        <fullName evidence="6">Cyclin N-terminal domain-containing protein</fullName>
    </recommendedName>
</protein>
<dbReference type="VEuPathDB" id="FungiDB:SeMB42_g07740"/>
<dbReference type="GO" id="GO:0005634">
    <property type="term" value="C:nucleus"/>
    <property type="evidence" value="ECO:0007669"/>
    <property type="project" value="TreeGrafter"/>
</dbReference>
<reference evidence="4 5" key="1">
    <citation type="journal article" date="2019" name="Sci. Rep.">
        <title>Comparative genomics of chytrid fungi reveal insights into the obligate biotrophic and pathogenic lifestyle of Synchytrium endobioticum.</title>
        <authorList>
            <person name="van de Vossenberg B.T.L.H."/>
            <person name="Warris S."/>
            <person name="Nguyen H.D.T."/>
            <person name="van Gent-Pelzer M.P.E."/>
            <person name="Joly D.L."/>
            <person name="van de Geest H.C."/>
            <person name="Bonants P.J.M."/>
            <person name="Smith D.S."/>
            <person name="Levesque C.A."/>
            <person name="van der Lee T.A.J."/>
        </authorList>
    </citation>
    <scope>NUCLEOTIDE SEQUENCE [LARGE SCALE GENOMIC DNA]</scope>
    <source>
        <strain evidence="3 5">LEV6574</strain>
        <strain evidence="2 4">MB42</strain>
    </source>
</reference>
<feature type="compositionally biased region" description="Low complexity" evidence="1">
    <location>
        <begin position="357"/>
        <end position="371"/>
    </location>
</feature>
<proteinExistence type="predicted"/>
<evidence type="ECO:0000313" key="5">
    <source>
        <dbReference type="Proteomes" id="UP000320475"/>
    </source>
</evidence>
<gene>
    <name evidence="3" type="ORF">SeLEV6574_g05103</name>
    <name evidence="2" type="ORF">SeMB42_g07740</name>
</gene>
<sequence>MMKTHSTTTTLPSQAQGYPFGHIAAAVAGIGGCGGGAGGHCNSPTVRDEMDLSATRLDPAVDLTAVGALDATSISQIAELATTFIQVSWQPPSLLSSKAGGTQARASFKNFCSDVLIRTGVTGPIVLVALWFLERLRRNNPHVRAAQGAEFRLFATSLMLANKIMDDHRLLLRCWSQVTGIDTSELNIMEIEFLTSLNYRLHMSEFEYYQWAERINLELGRQHQRRIQRRQARSSPLGTSDGSPVFTALAAGPLRSSSPSVGIIQQQPQYMPAPPSPVFYVPMTGPVHHSRLRQAQAQGSHHYAANASSTEKEVASTIATLPNTVTHPLQSRRVSSLSAKTVGAALKQRASARIQPSGNTSSFGMNGGSNSNNHNSVVIPGALLSSSTLTQKIHCQLPRNHLAYQQPSSHHNIPATASNVSASSASYNTHAASLAFGGHSDTIGNSSSNDHNNHSNPGSGGNVAANNGTSSNINPNHHHHRNTSSVLTVTPEKGGGQSSSAPSSSSLEASPFAIPPRTISSNTNDLYQQHVWMSAYGSSTQPPASSAASSSRPNSSSFFTSFPQCG</sequence>
<evidence type="ECO:0000256" key="1">
    <source>
        <dbReference type="SAM" id="MobiDB-lite"/>
    </source>
</evidence>
<dbReference type="STRING" id="286115.A0A507BWU3"/>
<organism evidence="2 4">
    <name type="scientific">Synchytrium endobioticum</name>
    <dbReference type="NCBI Taxonomy" id="286115"/>
    <lineage>
        <taxon>Eukaryota</taxon>
        <taxon>Fungi</taxon>
        <taxon>Fungi incertae sedis</taxon>
        <taxon>Chytridiomycota</taxon>
        <taxon>Chytridiomycota incertae sedis</taxon>
        <taxon>Chytridiomycetes</taxon>
        <taxon>Synchytriales</taxon>
        <taxon>Synchytriaceae</taxon>
        <taxon>Synchytrium</taxon>
    </lineage>
</organism>
<dbReference type="EMBL" id="QEAM01000227">
    <property type="protein sequence ID" value="TPX43364.1"/>
    <property type="molecule type" value="Genomic_DNA"/>
</dbReference>
<dbReference type="PANTHER" id="PTHR15615:SF27">
    <property type="entry name" value="PHO85 CYCLIN CLG1"/>
    <property type="match status" value="1"/>
</dbReference>
<dbReference type="CDD" id="cd20557">
    <property type="entry name" value="CYCLIN_ScPCL1-like"/>
    <property type="match status" value="1"/>
</dbReference>
<dbReference type="GO" id="GO:0016538">
    <property type="term" value="F:cyclin-dependent protein serine/threonine kinase regulator activity"/>
    <property type="evidence" value="ECO:0007669"/>
    <property type="project" value="TreeGrafter"/>
</dbReference>
<dbReference type="AlphaFoldDB" id="A0A507BWU3"/>
<feature type="region of interest" description="Disordered" evidence="1">
    <location>
        <begin position="536"/>
        <end position="566"/>
    </location>
</feature>
<evidence type="ECO:0000313" key="3">
    <source>
        <dbReference type="EMBL" id="TPX43364.1"/>
    </source>
</evidence>
<comment type="caution">
    <text evidence="2">The sequence shown here is derived from an EMBL/GenBank/DDBJ whole genome shotgun (WGS) entry which is preliminary data.</text>
</comment>
<dbReference type="InterPro" id="IPR036915">
    <property type="entry name" value="Cyclin-like_sf"/>
</dbReference>
<dbReference type="PANTHER" id="PTHR15615">
    <property type="match status" value="1"/>
</dbReference>
<dbReference type="GO" id="GO:0019901">
    <property type="term" value="F:protein kinase binding"/>
    <property type="evidence" value="ECO:0007669"/>
    <property type="project" value="InterPro"/>
</dbReference>
<feature type="compositionally biased region" description="Low complexity" evidence="1">
    <location>
        <begin position="444"/>
        <end position="457"/>
    </location>
</feature>
<dbReference type="PROSITE" id="PS51257">
    <property type="entry name" value="PROKAR_LIPOPROTEIN"/>
    <property type="match status" value="1"/>
</dbReference>
<feature type="compositionally biased region" description="Low complexity" evidence="1">
    <location>
        <begin position="538"/>
        <end position="566"/>
    </location>
</feature>
<dbReference type="EMBL" id="QEAN01000609">
    <property type="protein sequence ID" value="TPX31571.1"/>
    <property type="molecule type" value="Genomic_DNA"/>
</dbReference>
<feature type="compositionally biased region" description="Low complexity" evidence="1">
    <location>
        <begin position="498"/>
        <end position="511"/>
    </location>
</feature>
<keyword evidence="4" id="KW-1185">Reference proteome</keyword>
<evidence type="ECO:0000313" key="2">
    <source>
        <dbReference type="EMBL" id="TPX31571.1"/>
    </source>
</evidence>
<dbReference type="OrthoDB" id="244495at2759"/>
<dbReference type="Proteomes" id="UP000320475">
    <property type="component" value="Unassembled WGS sequence"/>
</dbReference>
<name>A0A507BWU3_9FUNG</name>
<dbReference type="GO" id="GO:0000307">
    <property type="term" value="C:cyclin-dependent protein kinase holoenzyme complex"/>
    <property type="evidence" value="ECO:0007669"/>
    <property type="project" value="TreeGrafter"/>
</dbReference>
<accession>A0A507BWU3</accession>
<feature type="compositionally biased region" description="Polar residues" evidence="1">
    <location>
        <begin position="464"/>
        <end position="475"/>
    </location>
</feature>
<dbReference type="InterPro" id="IPR013922">
    <property type="entry name" value="Cyclin_PHO80-like"/>
</dbReference>
<dbReference type="Pfam" id="PF08613">
    <property type="entry name" value="Cyclin"/>
    <property type="match status" value="1"/>
</dbReference>
<dbReference type="Gene3D" id="1.10.472.10">
    <property type="entry name" value="Cyclin-like"/>
    <property type="match status" value="1"/>
</dbReference>
<feature type="region of interest" description="Disordered" evidence="1">
    <location>
        <begin position="442"/>
        <end position="521"/>
    </location>
</feature>
<feature type="region of interest" description="Disordered" evidence="1">
    <location>
        <begin position="348"/>
        <end position="371"/>
    </location>
</feature>
<evidence type="ECO:0008006" key="6">
    <source>
        <dbReference type="Google" id="ProtNLM"/>
    </source>
</evidence>
<dbReference type="SUPFAM" id="SSF47954">
    <property type="entry name" value="Cyclin-like"/>
    <property type="match status" value="1"/>
</dbReference>